<dbReference type="PANTHER" id="PTHR45586">
    <property type="entry name" value="TPR REPEAT-CONTAINING PROTEIN PA4667"/>
    <property type="match status" value="1"/>
</dbReference>
<evidence type="ECO:0000256" key="1">
    <source>
        <dbReference type="ARBA" id="ARBA00022737"/>
    </source>
</evidence>
<dbReference type="Gene3D" id="1.25.40.10">
    <property type="entry name" value="Tetratricopeptide repeat domain"/>
    <property type="match status" value="3"/>
</dbReference>
<dbReference type="PANTHER" id="PTHR45586:SF1">
    <property type="entry name" value="LIPOPOLYSACCHARIDE ASSEMBLY PROTEIN B"/>
    <property type="match status" value="1"/>
</dbReference>
<keyword evidence="2 3" id="KW-0802">TPR repeat</keyword>
<dbReference type="Pfam" id="PF13432">
    <property type="entry name" value="TPR_16"/>
    <property type="match status" value="1"/>
</dbReference>
<dbReference type="RefSeq" id="WP_067984274.1">
    <property type="nucleotide sequence ID" value="NZ_JBBMRA010000007.1"/>
</dbReference>
<dbReference type="InterPro" id="IPR019734">
    <property type="entry name" value="TPR_rpt"/>
</dbReference>
<dbReference type="PROSITE" id="PS50005">
    <property type="entry name" value="TPR"/>
    <property type="match status" value="1"/>
</dbReference>
<accession>A0ABU9TSA9</accession>
<feature type="repeat" description="TPR" evidence="3">
    <location>
        <begin position="179"/>
        <end position="212"/>
    </location>
</feature>
<organism evidence="4 5">
    <name type="scientific">Neptuniibacter pectenicola</name>
    <dbReference type="NCBI Taxonomy" id="1806669"/>
    <lineage>
        <taxon>Bacteria</taxon>
        <taxon>Pseudomonadati</taxon>
        <taxon>Pseudomonadota</taxon>
        <taxon>Gammaproteobacteria</taxon>
        <taxon>Oceanospirillales</taxon>
        <taxon>Oceanospirillaceae</taxon>
        <taxon>Neptuniibacter</taxon>
    </lineage>
</organism>
<sequence>MNRSFIFIILTLLILPGCQSNPTPQQTVAPEPTPYVTGEFNQESLYDLLLAEIAGQRRLFPVALENYSVQAQKTQDPGVAERATRIAQYVRDSDTIISSARLWREISPENPEPYQIEANMLLHKGQYEAALPLIEKALEYDALRTLALIRGQSEKIDTQVGSDYISMLEAYKKNHAPRSDLELTLALLYRTSNQTEQALAAFNRALLINPENPEALIQKAELLRLEQDLTGALALIQSAFEQQPENRQLHILYTQLLFQTNHTEDATKQAKSLLVHNIQDQQLTYYLALLLLENEQLNGAQRAFEHLLTLEESDSSPHFYLGHIAQAKKEHELAIEHYIAVEDGPNVLQALTRAIALLKNADDKARVQQILSDARASLPMQATQIFTIEAEWLNLHDYSDEAFTLIEDALSITPNDTTLLYTRAMMIESTDFPQAEKDLRQVLALEPDNATVQNALGYTLLLHTDRFNEAHQLIQSALNTEPEDPAILDSMGWVLHKMGRSHEALPYLEKAHGLYSDPEVSSHLIQVYWATGHEEKAKSLLEAAHKDNPDNPFLDEAMQAINTQ</sequence>
<evidence type="ECO:0000313" key="5">
    <source>
        <dbReference type="Proteomes" id="UP001449225"/>
    </source>
</evidence>
<proteinExistence type="predicted"/>
<dbReference type="Proteomes" id="UP001449225">
    <property type="component" value="Unassembled WGS sequence"/>
</dbReference>
<dbReference type="InterPro" id="IPR011990">
    <property type="entry name" value="TPR-like_helical_dom_sf"/>
</dbReference>
<evidence type="ECO:0000256" key="2">
    <source>
        <dbReference type="ARBA" id="ARBA00022803"/>
    </source>
</evidence>
<dbReference type="EMBL" id="JBBMRA010000007">
    <property type="protein sequence ID" value="MEM5536591.1"/>
    <property type="molecule type" value="Genomic_DNA"/>
</dbReference>
<dbReference type="InterPro" id="IPR051012">
    <property type="entry name" value="CellSynth/LPSAsmb/PSIAsmb"/>
</dbReference>
<keyword evidence="1" id="KW-0677">Repeat</keyword>
<dbReference type="SMART" id="SM00028">
    <property type="entry name" value="TPR"/>
    <property type="match status" value="5"/>
</dbReference>
<comment type="caution">
    <text evidence="4">The sequence shown here is derived from an EMBL/GenBank/DDBJ whole genome shotgun (WGS) entry which is preliminary data.</text>
</comment>
<reference evidence="4 5" key="1">
    <citation type="submission" date="2024-03" db="EMBL/GenBank/DDBJ databases">
        <title>Community enrichment and isolation of bacterial strains for fucoidan degradation.</title>
        <authorList>
            <person name="Sichert A."/>
        </authorList>
    </citation>
    <scope>NUCLEOTIDE SEQUENCE [LARGE SCALE GENOMIC DNA]</scope>
    <source>
        <strain evidence="4 5">AS76</strain>
    </source>
</reference>
<gene>
    <name evidence="4" type="ORF">WNY58_09350</name>
</gene>
<name>A0ABU9TSA9_9GAMM</name>
<evidence type="ECO:0000313" key="4">
    <source>
        <dbReference type="EMBL" id="MEM5536591.1"/>
    </source>
</evidence>
<dbReference type="SUPFAM" id="SSF48452">
    <property type="entry name" value="TPR-like"/>
    <property type="match status" value="2"/>
</dbReference>
<keyword evidence="5" id="KW-1185">Reference proteome</keyword>
<dbReference type="Pfam" id="PF14559">
    <property type="entry name" value="TPR_19"/>
    <property type="match status" value="1"/>
</dbReference>
<evidence type="ECO:0000256" key="3">
    <source>
        <dbReference type="PROSITE-ProRule" id="PRU00339"/>
    </source>
</evidence>
<protein>
    <submittedName>
        <fullName evidence="4">Tetratricopeptide repeat protein</fullName>
    </submittedName>
</protein>